<evidence type="ECO:0000313" key="2">
    <source>
        <dbReference type="EMBL" id="CAD8144082.1"/>
    </source>
</evidence>
<evidence type="ECO:0000256" key="1">
    <source>
        <dbReference type="SAM" id="Phobius"/>
    </source>
</evidence>
<dbReference type="AlphaFoldDB" id="A0A8S1T010"/>
<feature type="transmembrane region" description="Helical" evidence="1">
    <location>
        <begin position="6"/>
        <end position="23"/>
    </location>
</feature>
<keyword evidence="1" id="KW-1133">Transmembrane helix</keyword>
<organism evidence="2 3">
    <name type="scientific">Paramecium pentaurelia</name>
    <dbReference type="NCBI Taxonomy" id="43138"/>
    <lineage>
        <taxon>Eukaryota</taxon>
        <taxon>Sar</taxon>
        <taxon>Alveolata</taxon>
        <taxon>Ciliophora</taxon>
        <taxon>Intramacronucleata</taxon>
        <taxon>Oligohymenophorea</taxon>
        <taxon>Peniculida</taxon>
        <taxon>Parameciidae</taxon>
        <taxon>Paramecium</taxon>
    </lineage>
</organism>
<comment type="caution">
    <text evidence="2">The sequence shown here is derived from an EMBL/GenBank/DDBJ whole genome shotgun (WGS) entry which is preliminary data.</text>
</comment>
<accession>A0A8S1T010</accession>
<keyword evidence="1" id="KW-0472">Membrane</keyword>
<gene>
    <name evidence="2" type="ORF">PPENT_87.1.T0130011</name>
</gene>
<protein>
    <submittedName>
        <fullName evidence="2">Uncharacterized protein</fullName>
    </submittedName>
</protein>
<name>A0A8S1T010_9CILI</name>
<dbReference type="EMBL" id="CAJJDO010000013">
    <property type="protein sequence ID" value="CAD8144082.1"/>
    <property type="molecule type" value="Genomic_DNA"/>
</dbReference>
<keyword evidence="3" id="KW-1185">Reference proteome</keyword>
<proteinExistence type="predicted"/>
<reference evidence="2" key="1">
    <citation type="submission" date="2021-01" db="EMBL/GenBank/DDBJ databases">
        <authorList>
            <consortium name="Genoscope - CEA"/>
            <person name="William W."/>
        </authorList>
    </citation>
    <scope>NUCLEOTIDE SEQUENCE</scope>
</reference>
<dbReference type="Proteomes" id="UP000689195">
    <property type="component" value="Unassembled WGS sequence"/>
</dbReference>
<sequence length="74" mass="8912">MNSQILIIESALLFLFVIALFIFKEWECNQKINQVTIFYIKHKYIFIGNKACFNSYFRFYYDIIILQGVEEGEE</sequence>
<evidence type="ECO:0000313" key="3">
    <source>
        <dbReference type="Proteomes" id="UP000689195"/>
    </source>
</evidence>
<keyword evidence="1" id="KW-0812">Transmembrane</keyword>